<keyword evidence="1" id="KW-0812">Transmembrane</keyword>
<feature type="transmembrane region" description="Helical" evidence="1">
    <location>
        <begin position="183"/>
        <end position="204"/>
    </location>
</feature>
<accession>A0A6A7XZJ0</accession>
<feature type="transmembrane region" description="Helical" evidence="1">
    <location>
        <begin position="342"/>
        <end position="358"/>
    </location>
</feature>
<proteinExistence type="predicted"/>
<feature type="transmembrane region" description="Helical" evidence="1">
    <location>
        <begin position="275"/>
        <end position="296"/>
    </location>
</feature>
<keyword evidence="1" id="KW-1133">Transmembrane helix</keyword>
<dbReference type="EMBL" id="VWNA01000001">
    <property type="protein sequence ID" value="MQT11973.1"/>
    <property type="molecule type" value="Genomic_DNA"/>
</dbReference>
<reference evidence="2 3" key="1">
    <citation type="submission" date="2019-09" db="EMBL/GenBank/DDBJ databases">
        <title>Segnochrobactrum spirostomi gen. nov., sp. nov., isolated from the ciliate Spirostomum cf. yagiui and description of a novel family, Segnochrobactraceae fam. nov. within the order Rhizobiales of the class Alphaproteobacteria.</title>
        <authorList>
            <person name="Akter S."/>
            <person name="Shazib S.U.A."/>
            <person name="Shin M.K."/>
        </authorList>
    </citation>
    <scope>NUCLEOTIDE SEQUENCE [LARGE SCALE GENOMIC DNA]</scope>
    <source>
        <strain evidence="2 3">Sp-1</strain>
    </source>
</reference>
<keyword evidence="3" id="KW-1185">Reference proteome</keyword>
<feature type="transmembrane region" description="Helical" evidence="1">
    <location>
        <begin position="12"/>
        <end position="35"/>
    </location>
</feature>
<dbReference type="Proteomes" id="UP000332515">
    <property type="component" value="Unassembled WGS sequence"/>
</dbReference>
<feature type="transmembrane region" description="Helical" evidence="1">
    <location>
        <begin position="308"/>
        <end position="330"/>
    </location>
</feature>
<gene>
    <name evidence="2" type="ORF">F0357_04670</name>
</gene>
<dbReference type="PROSITE" id="PS51257">
    <property type="entry name" value="PROKAR_LIPOPROTEIN"/>
    <property type="match status" value="1"/>
</dbReference>
<protein>
    <recommendedName>
        <fullName evidence="4">Transmembrane protein</fullName>
    </recommendedName>
</protein>
<evidence type="ECO:0000313" key="2">
    <source>
        <dbReference type="EMBL" id="MQT11973.1"/>
    </source>
</evidence>
<organism evidence="2 3">
    <name type="scientific">Segnochrobactrum spirostomi</name>
    <dbReference type="NCBI Taxonomy" id="2608987"/>
    <lineage>
        <taxon>Bacteria</taxon>
        <taxon>Pseudomonadati</taxon>
        <taxon>Pseudomonadota</taxon>
        <taxon>Alphaproteobacteria</taxon>
        <taxon>Hyphomicrobiales</taxon>
        <taxon>Segnochrobactraceae</taxon>
        <taxon>Segnochrobactrum</taxon>
    </lineage>
</organism>
<dbReference type="AlphaFoldDB" id="A0A6A7XZJ0"/>
<feature type="transmembrane region" description="Helical" evidence="1">
    <location>
        <begin position="364"/>
        <end position="382"/>
    </location>
</feature>
<feature type="transmembrane region" description="Helical" evidence="1">
    <location>
        <begin position="121"/>
        <end position="138"/>
    </location>
</feature>
<evidence type="ECO:0000313" key="3">
    <source>
        <dbReference type="Proteomes" id="UP000332515"/>
    </source>
</evidence>
<feature type="transmembrane region" description="Helical" evidence="1">
    <location>
        <begin position="150"/>
        <end position="176"/>
    </location>
</feature>
<keyword evidence="1" id="KW-0472">Membrane</keyword>
<evidence type="ECO:0000256" key="1">
    <source>
        <dbReference type="SAM" id="Phobius"/>
    </source>
</evidence>
<dbReference type="RefSeq" id="WP_153479304.1">
    <property type="nucleotide sequence ID" value="NZ_VWNA01000001.1"/>
</dbReference>
<evidence type="ECO:0008006" key="4">
    <source>
        <dbReference type="Google" id="ProtNLM"/>
    </source>
</evidence>
<feature type="transmembrane region" description="Helical" evidence="1">
    <location>
        <begin position="91"/>
        <end position="109"/>
    </location>
</feature>
<feature type="transmembrane region" description="Helical" evidence="1">
    <location>
        <begin position="210"/>
        <end position="228"/>
    </location>
</feature>
<sequence>MSNSVERRSLRRILFVAFSAGVFLAGCVIAIKSFATFADLARAMPLLDQWDQPGLAQFDFAHLVAQHNEHRILFPRLIFAADAAWFGGRNVLNYLTILACVATSFLILLVTARRAGLNGPWLLWAAGVLLALSAWPIQIENFAWGFQTQFVGVFTAGLAAIVAICLPGGGAAGAIAAMLLSAVAVYTMASGAAVPVVVLLLAIACGRPRGQVVAVGLWGVALVGLYLVGYASPPQHSSFGDAGHHPLAIAGHILTQLGAPFGDVVSAIMKIGRPAAAMVVGLAGAVAFAGVGWTIVRAVRDEPRARARLALVGMMGFLLLASGLIAVGRVRFGLDQAFSSRYATPVLLFWMGLVLAIATAGKRARIACAVASVIVIALILRFEGRYVGIAKTWVAQHDMATPAFLSGVADAALLRATYPNPARPLQRRAELLADRLSVFSEDWARWIGTPLADHAAIGPADRCAGTFRFAAPLPVAGGESWRAEGTLAARDQTASGRIVLVDGAKRVVGYGLTQMVWPRRQTGLPDGARAWIGDFTAADASAVTAFVLLDGAPATACPIGAAAIVGAAPTLRIDPAPNAGLSNAPEGGVIDNVSLVDGRVVINGRALLGARAPALALATNLPVSAASLTTYPSVGNARVSTDPTLGDDGFEIVLDLKPGATLGAGTTLCLASLDPDFGPHRLRNGPRPDLCPG</sequence>
<comment type="caution">
    <text evidence="2">The sequence shown here is derived from an EMBL/GenBank/DDBJ whole genome shotgun (WGS) entry which is preliminary data.</text>
</comment>
<name>A0A6A7XZJ0_9HYPH</name>